<gene>
    <name evidence="15" type="primary">GON4L</name>
</gene>
<dbReference type="InterPro" id="IPR036600">
    <property type="entry name" value="PAH_sf"/>
</dbReference>
<dbReference type="OrthoDB" id="9049243at2759"/>
<proteinExistence type="predicted"/>
<feature type="compositionally biased region" description="Basic and acidic residues" evidence="13">
    <location>
        <begin position="1206"/>
        <end position="1216"/>
    </location>
</feature>
<keyword evidence="3" id="KW-0597">Phosphoprotein</keyword>
<evidence type="ECO:0000256" key="5">
    <source>
        <dbReference type="ARBA" id="ARBA00023015"/>
    </source>
</evidence>
<evidence type="ECO:0000256" key="7">
    <source>
        <dbReference type="ARBA" id="ARBA00023242"/>
    </source>
</evidence>
<dbReference type="SUPFAM" id="SSF47762">
    <property type="entry name" value="PAH2 domain"/>
    <property type="match status" value="2"/>
</dbReference>
<feature type="compositionally biased region" description="Pro residues" evidence="13">
    <location>
        <begin position="1839"/>
        <end position="1849"/>
    </location>
</feature>
<protein>
    <recommendedName>
        <fullName evidence="10">GON-4-like protein</fullName>
    </recommendedName>
    <alternativeName>
        <fullName evidence="11">GON-4 homolog</fullName>
    </alternativeName>
</protein>
<dbReference type="GO" id="GO:0006355">
    <property type="term" value="P:regulation of DNA-templated transcription"/>
    <property type="evidence" value="ECO:0007669"/>
    <property type="project" value="InterPro"/>
</dbReference>
<accession>A0A9F3QUR0</accession>
<dbReference type="SUPFAM" id="SSF46689">
    <property type="entry name" value="Homeodomain-like"/>
    <property type="match status" value="1"/>
</dbReference>
<feature type="compositionally biased region" description="Pro residues" evidence="13">
    <location>
        <begin position="1818"/>
        <end position="1828"/>
    </location>
</feature>
<dbReference type="Gene3D" id="1.20.1160.11">
    <property type="entry name" value="Paired amphipathic helix"/>
    <property type="match status" value="1"/>
</dbReference>
<dbReference type="PANTHER" id="PTHR16088:SF3">
    <property type="entry name" value="GON-4-LIKE PROTEIN"/>
    <property type="match status" value="1"/>
</dbReference>
<feature type="compositionally biased region" description="Basic and acidic residues" evidence="13">
    <location>
        <begin position="1687"/>
        <end position="1698"/>
    </location>
</feature>
<dbReference type="GeneID" id="103059442"/>
<dbReference type="GO" id="GO:0003712">
    <property type="term" value="F:transcription coregulator activity"/>
    <property type="evidence" value="ECO:0007669"/>
    <property type="project" value="TreeGrafter"/>
</dbReference>
<evidence type="ECO:0000256" key="10">
    <source>
        <dbReference type="ARBA" id="ARBA00072086"/>
    </source>
</evidence>
<evidence type="ECO:0000256" key="6">
    <source>
        <dbReference type="ARBA" id="ARBA00023163"/>
    </source>
</evidence>
<dbReference type="Pfam" id="PF02671">
    <property type="entry name" value="PAH"/>
    <property type="match status" value="2"/>
</dbReference>
<evidence type="ECO:0000256" key="11">
    <source>
        <dbReference type="ARBA" id="ARBA00078967"/>
    </source>
</evidence>
<feature type="compositionally biased region" description="Acidic residues" evidence="13">
    <location>
        <begin position="218"/>
        <end position="249"/>
    </location>
</feature>
<feature type="region of interest" description="Disordered" evidence="13">
    <location>
        <begin position="23"/>
        <end position="60"/>
    </location>
</feature>
<feature type="compositionally biased region" description="Acidic residues" evidence="13">
    <location>
        <begin position="2118"/>
        <end position="2128"/>
    </location>
</feature>
<evidence type="ECO:0000256" key="3">
    <source>
        <dbReference type="ARBA" id="ARBA00022553"/>
    </source>
</evidence>
<dbReference type="CTD" id="54856"/>
<feature type="compositionally biased region" description="Basic and acidic residues" evidence="13">
    <location>
        <begin position="1383"/>
        <end position="1393"/>
    </location>
</feature>
<feature type="compositionally biased region" description="Acidic residues" evidence="13">
    <location>
        <begin position="1303"/>
        <end position="1323"/>
    </location>
</feature>
<keyword evidence="14" id="KW-1185">Reference proteome</keyword>
<feature type="region of interest" description="Disordered" evidence="13">
    <location>
        <begin position="1659"/>
        <end position="1699"/>
    </location>
</feature>
<comment type="function">
    <text evidence="8">Has transcriptional repressor activity, probably as part of a complex with YY1, SIN3A and HDAC1. Required for B cell lymphopoiesis.</text>
</comment>
<evidence type="ECO:0000256" key="8">
    <source>
        <dbReference type="ARBA" id="ARBA00058628"/>
    </source>
</evidence>
<dbReference type="InterPro" id="IPR003822">
    <property type="entry name" value="PAH"/>
</dbReference>
<feature type="compositionally biased region" description="Acidic residues" evidence="13">
    <location>
        <begin position="400"/>
        <end position="424"/>
    </location>
</feature>
<dbReference type="GO" id="GO:0005634">
    <property type="term" value="C:nucleus"/>
    <property type="evidence" value="ECO:0007669"/>
    <property type="project" value="UniProtKB-SubCell"/>
</dbReference>
<feature type="region of interest" description="Disordered" evidence="13">
    <location>
        <begin position="1979"/>
        <end position="2014"/>
    </location>
</feature>
<dbReference type="Gene3D" id="1.10.10.60">
    <property type="entry name" value="Homeodomain-like"/>
    <property type="match status" value="1"/>
</dbReference>
<feature type="region of interest" description="Disordered" evidence="13">
    <location>
        <begin position="211"/>
        <end position="314"/>
    </location>
</feature>
<feature type="compositionally biased region" description="Basic residues" evidence="13">
    <location>
        <begin position="1437"/>
        <end position="1450"/>
    </location>
</feature>
<feature type="region of interest" description="Disordered" evidence="13">
    <location>
        <begin position="1070"/>
        <end position="1124"/>
    </location>
</feature>
<evidence type="ECO:0000256" key="12">
    <source>
        <dbReference type="PROSITE-ProRule" id="PRU00810"/>
    </source>
</evidence>
<comment type="subunit">
    <text evidence="9">Found in a complex with YY1, SIN3A and HDAC1.</text>
</comment>
<keyword evidence="6" id="KW-0804">Transcription</keyword>
<dbReference type="InterPro" id="IPR049257">
    <property type="entry name" value="Gon4l/CASP8AP2_myb-like"/>
</dbReference>
<dbReference type="RefSeq" id="XP_015744866.1">
    <property type="nucleotide sequence ID" value="XM_015889380.2"/>
</dbReference>
<dbReference type="CDD" id="cd12202">
    <property type="entry name" value="CASP8AP2"/>
    <property type="match status" value="1"/>
</dbReference>
<feature type="region of interest" description="Disordered" evidence="13">
    <location>
        <begin position="789"/>
        <end position="819"/>
    </location>
</feature>
<feature type="region of interest" description="Disordered" evidence="13">
    <location>
        <begin position="1163"/>
        <end position="1451"/>
    </location>
</feature>
<dbReference type="PROSITE" id="PS51477">
    <property type="entry name" value="PAH"/>
    <property type="match status" value="1"/>
</dbReference>
<feature type="region of interest" description="Disordered" evidence="13">
    <location>
        <begin position="399"/>
        <end position="424"/>
    </location>
</feature>
<feature type="compositionally biased region" description="Acidic residues" evidence="13">
    <location>
        <begin position="1357"/>
        <end position="1382"/>
    </location>
</feature>
<evidence type="ECO:0000313" key="15">
    <source>
        <dbReference type="RefSeq" id="XP_015744866.1"/>
    </source>
</evidence>
<evidence type="ECO:0000256" key="1">
    <source>
        <dbReference type="ARBA" id="ARBA00004123"/>
    </source>
</evidence>
<keyword evidence="2" id="KW-0678">Repressor</keyword>
<evidence type="ECO:0000256" key="4">
    <source>
        <dbReference type="ARBA" id="ARBA00022737"/>
    </source>
</evidence>
<keyword evidence="4" id="KW-0677">Repeat</keyword>
<feature type="compositionally biased region" description="Basic and acidic residues" evidence="13">
    <location>
        <begin position="1163"/>
        <end position="1173"/>
    </location>
</feature>
<dbReference type="Proteomes" id="UP000695026">
    <property type="component" value="Unplaced"/>
</dbReference>
<evidence type="ECO:0000313" key="14">
    <source>
        <dbReference type="Proteomes" id="UP000695026"/>
    </source>
</evidence>
<evidence type="ECO:0000256" key="9">
    <source>
        <dbReference type="ARBA" id="ARBA00064584"/>
    </source>
</evidence>
<feature type="compositionally biased region" description="Low complexity" evidence="13">
    <location>
        <begin position="1245"/>
        <end position="1274"/>
    </location>
</feature>
<name>A0A9F3QUR0_PYTBI</name>
<dbReference type="FunFam" id="1.20.1160.11:FF:000006">
    <property type="entry name" value="GON-4-like protein isoform X1"/>
    <property type="match status" value="1"/>
</dbReference>
<keyword evidence="7 12" id="KW-0539">Nucleus</keyword>
<organism evidence="14 15">
    <name type="scientific">Python bivittatus</name>
    <name type="common">Burmese python</name>
    <name type="synonym">Python molurus bivittatus</name>
    <dbReference type="NCBI Taxonomy" id="176946"/>
    <lineage>
        <taxon>Eukaryota</taxon>
        <taxon>Metazoa</taxon>
        <taxon>Chordata</taxon>
        <taxon>Craniata</taxon>
        <taxon>Vertebrata</taxon>
        <taxon>Euteleostomi</taxon>
        <taxon>Lepidosauria</taxon>
        <taxon>Squamata</taxon>
        <taxon>Bifurcata</taxon>
        <taxon>Unidentata</taxon>
        <taxon>Episquamata</taxon>
        <taxon>Toxicofera</taxon>
        <taxon>Serpentes</taxon>
        <taxon>Henophidia</taxon>
        <taxon>Pythonidae</taxon>
        <taxon>Python</taxon>
    </lineage>
</organism>
<feature type="region of interest" description="Disordered" evidence="13">
    <location>
        <begin position="2095"/>
        <end position="2128"/>
    </location>
</feature>
<dbReference type="PANTHER" id="PTHR16088">
    <property type="entry name" value="YY1 ASSOCIATED PROTEIN-RELATED"/>
    <property type="match status" value="1"/>
</dbReference>
<dbReference type="InterPro" id="IPR009057">
    <property type="entry name" value="Homeodomain-like_sf"/>
</dbReference>
<feature type="region of interest" description="Disordered" evidence="13">
    <location>
        <begin position="1743"/>
        <end position="1947"/>
    </location>
</feature>
<dbReference type="InterPro" id="IPR052435">
    <property type="entry name" value="YY1-Transcr_Regul"/>
</dbReference>
<comment type="subcellular location">
    <subcellularLocation>
        <location evidence="1 12">Nucleus</location>
    </subcellularLocation>
</comment>
<keyword evidence="5" id="KW-0805">Transcription regulation</keyword>
<dbReference type="Pfam" id="PF21227">
    <property type="entry name" value="Myb_DNA-binding_7"/>
    <property type="match status" value="1"/>
</dbReference>
<feature type="compositionally biased region" description="Basic and acidic residues" evidence="13">
    <location>
        <begin position="800"/>
        <end position="809"/>
    </location>
</feature>
<feature type="compositionally biased region" description="Basic and acidic residues" evidence="13">
    <location>
        <begin position="1183"/>
        <end position="1194"/>
    </location>
</feature>
<evidence type="ECO:0000256" key="13">
    <source>
        <dbReference type="SAM" id="MobiDB-lite"/>
    </source>
</evidence>
<dbReference type="FunFam" id="1.10.10.60:FF:000191">
    <property type="entry name" value="GON-4-like protein isoform X1"/>
    <property type="match status" value="1"/>
</dbReference>
<sequence length="2128" mass="233912">MSLSPTMLPCKKRKAIRMDPFSEAQPVPMEASPSACPLLPKPETEWEEGEVSPNVKFPGATQSVDSLQEVKEEAEEMGLFIPVEREGGKKNRRKTLKRKWEGKCPEEDGGGGGGGRTLACDLKLDDTLDRTLEDGAKQHNLTAVNVRNILHEVITNEHVVAMMKAAITETEDAPVFEPKMTRSKLKEVVEKGVVIPTWNISPIKKANEVKPPQFVDIPLEDDDSSDEEYQPEEDEGDETAEESLLESDVESTASSPRGAKRSRSRQSDMVETDEEGVAPLEAEKGSTPPVQRHVSAEVIPMGPPPPPKPKQNKDSTFMEKLHAVDEELASSPVCMEAYQPLEDSLIAFRTRSKRPLKDVPLGQLEAELRAPDITPDMYDPNTADDEEWKRWLSGLMNDNMENEDEADDEDDPEYNFLEDLDEPDTEDFRNDRAVRITKKEVNELMEELFETFQDEIGFSNVEDDGPEDEDGAAEARPNFNTPQVLRFEEPLANLLNEQHRTVKEQLEQLRVKKSATKLPQEMERSKLRSEKVAQALVLDAEQRKKLHQQMQQHVQLLTQIHLLSSCNPSLSSEGSTTRLFLNELDNFAQSSVLLSQTSSPRFQTAFQPCNLKESLQLIKDFHTHVKIEWSPRKAVKKNMNDFACLPKQVAWILATRRVFMYPELMPTCSLKAKTPRDKIVFTKGEDNLLALGLKHFEGTDFPKPLISKYLLTTKTAHQLTGRIKNRNMNRVPDNIIRYYKTTKQLPVLPRLCEEVQPGDWKPPVEQEEHRLPFWLKASLPSIQEALEQQRVKEVSQGPDADPKLREGGRETAGPASPEYPLRVPEGLQLILRPLSSRFCRKIWRWQRPAPTKPFLVQPGLCLPPAGTGSFLKMATKQPQPEAAPGKLAGHVSPLSQPASLVQPLSGVPRLNLPPALGSGAPFELQGVLSAQRSGPKPCLVPAVPQNLVSSLPVAFQPKMILPALPASRVRKPALPRGYQKKKTPRVAPLLKAAPVLHPTPVIFTVPAGTVKVLGITNGCNMLQPLSATSAVQATQSIPITTLLVNPTPFSCPLNQPLAASPALPLVVASNSGSSPAPVAGKDSELSSQPISRLASGGDVLEPVKAKPKTEPEEPPGPWSSDLNGGVQAEARVQGYAEGGEGRTPELLAPAPFSPLAELGELVKVDLEGSREAPPEAAPLPKKPGPEDSPIKEELILDLGQGLEVKPASECRKEPKETQSQPGCEEEEEEEEETANSGAPATGLQAAASAEEGSSTSPTNVGSSVAAASDSSSSSGKTEEVAGPGTGTEGVVSASQEAGGEKDGLEEEEEEDFDDYIQDEEDEMSSASEESVLSVPELQETMEKLTWLASERRLSQEGDSEEENSQEENSEPEEEEEEEEEGEGEHLENQQKEDEMADETADPGDRPASSLALTCAAPTVEASNSPPGENPKAASKSRASHRARAKRGRTRASKDASKLLLLYDDDILERDPLREQKDFAFAQAYLNRVREALRLVPGKYEEFLRNIYEFESNLQKQTAVDLYARLQSLLQDWPQLLTDFAAFLLPEQALECGLFEEQQAFEKSRTFLRRLEICFAENPSHHQKIIKVLQNCADCVPQEIMELKNQMWQLLKGHDHLQDEFSVFFDHLRPSASRLGDFEEINWTEEKEYEFDGFEEVSLPDMEEDEDPPKIHAASKNKRRKELGSQNTDKEAEWPEGNKEWCSSCHENSGDLRLKRSKRRSCAHCCSKVGDTKLSRNKDLCEFADSRAQREPSPRLEGKEPPEGNLERREEGDVIPSRLRATGRKGDSAGGGSRLEGKLLSSKDPPLDVGLSSAGKPAEPCPLPAPPCPQNGVDSAKSSPAPPVDTPLPPRGAVLPKPHRLKSSCYTSDSEREVGLSPRTGEHSSGPNRDSLETEALSRTAGPDPSSPPQLGGTLAPARPSLKESHGLPPLVTAKSKGREMSSAPTRDLALKTLGASEALQTDAEISGTGSMHTLATNQTGKAVSGASDHSQKEDQSVPVAVSGDRSGPVLGEDLQPRTVEPTVCAKNIKVSSTGEKVVLWTREADRVILTTCQERGAHPQTFSAISEQLRNKTPDEVAHRFWELMTLFHTACDVSSEDEEDGMSTSNTDQLSDKDPAISEDEREDQGF</sequence>
<reference evidence="15" key="1">
    <citation type="submission" date="2025-08" db="UniProtKB">
        <authorList>
            <consortium name="RefSeq"/>
        </authorList>
    </citation>
    <scope>IDENTIFICATION</scope>
    <source>
        <tissue evidence="15">Liver</tissue>
    </source>
</reference>
<feature type="compositionally biased region" description="Basic and acidic residues" evidence="13">
    <location>
        <begin position="1743"/>
        <end position="1771"/>
    </location>
</feature>
<feature type="compositionally biased region" description="Basic and acidic residues" evidence="13">
    <location>
        <begin position="1101"/>
        <end position="1111"/>
    </location>
</feature>
<evidence type="ECO:0000256" key="2">
    <source>
        <dbReference type="ARBA" id="ARBA00022491"/>
    </source>
</evidence>
<feature type="compositionally biased region" description="Acidic residues" evidence="13">
    <location>
        <begin position="1223"/>
        <end position="1233"/>
    </location>
</feature>